<dbReference type="SMART" id="SM00886">
    <property type="entry name" value="Dabb"/>
    <property type="match status" value="1"/>
</dbReference>
<dbReference type="Proteomes" id="UP000180254">
    <property type="component" value="Unassembled WGS sequence"/>
</dbReference>
<evidence type="ECO:0000313" key="3">
    <source>
        <dbReference type="Proteomes" id="UP000180254"/>
    </source>
</evidence>
<evidence type="ECO:0000259" key="1">
    <source>
        <dbReference type="PROSITE" id="PS51502"/>
    </source>
</evidence>
<dbReference type="PANTHER" id="PTHR37832">
    <property type="entry name" value="BLL2683 PROTEIN"/>
    <property type="match status" value="1"/>
</dbReference>
<dbReference type="PROSITE" id="PS51502">
    <property type="entry name" value="S_R_A_B_BARREL"/>
    <property type="match status" value="1"/>
</dbReference>
<dbReference type="InterPro" id="IPR013097">
    <property type="entry name" value="Dabb"/>
</dbReference>
<organism evidence="2 3">
    <name type="scientific">Andreesenia angusta</name>
    <dbReference type="NCBI Taxonomy" id="39480"/>
    <lineage>
        <taxon>Bacteria</taxon>
        <taxon>Bacillati</taxon>
        <taxon>Bacillota</taxon>
        <taxon>Tissierellia</taxon>
        <taxon>Tissierellales</taxon>
        <taxon>Gottschalkiaceae</taxon>
        <taxon>Andreesenia</taxon>
    </lineage>
</organism>
<dbReference type="Gene3D" id="3.30.70.100">
    <property type="match status" value="1"/>
</dbReference>
<dbReference type="PANTHER" id="PTHR37832:SF1">
    <property type="entry name" value="STRESS-RESPONSE A_B BARREL DOMAIN-CONTAINING PROTEIN"/>
    <property type="match status" value="1"/>
</dbReference>
<name>A0A1S1V6A1_9FIRM</name>
<accession>A0A1S1V6A1</accession>
<dbReference type="SUPFAM" id="SSF54909">
    <property type="entry name" value="Dimeric alpha+beta barrel"/>
    <property type="match status" value="1"/>
</dbReference>
<dbReference type="InterPro" id="IPR011008">
    <property type="entry name" value="Dimeric_a/b-barrel"/>
</dbReference>
<dbReference type="EMBL" id="MKIE01000023">
    <property type="protein sequence ID" value="OHW61219.1"/>
    <property type="molecule type" value="Genomic_DNA"/>
</dbReference>
<dbReference type="STRING" id="39480.EUAN_24210"/>
<reference evidence="2 3" key="1">
    <citation type="submission" date="2016-09" db="EMBL/GenBank/DDBJ databases">
        <title>Genome sequence of Eubacterium angustum.</title>
        <authorList>
            <person name="Poehlein A."/>
            <person name="Daniel R."/>
        </authorList>
    </citation>
    <scope>NUCLEOTIDE SEQUENCE [LARGE SCALE GENOMIC DNA]</scope>
    <source>
        <strain evidence="2 3">DSM 1989</strain>
    </source>
</reference>
<gene>
    <name evidence="2" type="ORF">EUAN_24210</name>
</gene>
<evidence type="ECO:0000313" key="2">
    <source>
        <dbReference type="EMBL" id="OHW61219.1"/>
    </source>
</evidence>
<dbReference type="OrthoDB" id="9808130at2"/>
<dbReference type="RefSeq" id="WP_071064808.1">
    <property type="nucleotide sequence ID" value="NZ_MKIE01000023.1"/>
</dbReference>
<comment type="caution">
    <text evidence="2">The sequence shown here is derived from an EMBL/GenBank/DDBJ whole genome shotgun (WGS) entry which is preliminary data.</text>
</comment>
<dbReference type="Pfam" id="PF07876">
    <property type="entry name" value="Dabb"/>
    <property type="match status" value="1"/>
</dbReference>
<proteinExistence type="predicted"/>
<sequence>MLKHIVMWTFKENALGKSKIENILKAKKMIEHLEHIVDGILELELGVNKEGLTGSYDLVLYSVFKDKSGLESYQTHPSHLEIIDFMKEVVDVRACVDYEI</sequence>
<protein>
    <submittedName>
        <fullName evidence="2">Stress responsive A/B barrel domain protein</fullName>
    </submittedName>
</protein>
<feature type="domain" description="Stress-response A/B barrel" evidence="1">
    <location>
        <begin position="2"/>
        <end position="98"/>
    </location>
</feature>
<keyword evidence="3" id="KW-1185">Reference proteome</keyword>
<dbReference type="AlphaFoldDB" id="A0A1S1V6A1"/>